<accession>A0A5C3EX26</accession>
<evidence type="ECO:0000313" key="6">
    <source>
        <dbReference type="EMBL" id="SPO35947.1"/>
    </source>
</evidence>
<evidence type="ECO:0000256" key="1">
    <source>
        <dbReference type="ARBA" id="ARBA00009986"/>
    </source>
</evidence>
<dbReference type="InterPro" id="IPR029510">
    <property type="entry name" value="Ald_DH_CS_GLU"/>
</dbReference>
<dbReference type="AlphaFoldDB" id="A0A5C3EX26"/>
<reference evidence="6 7" key="1">
    <citation type="submission" date="2018-03" db="EMBL/GenBank/DDBJ databases">
        <authorList>
            <person name="Guldener U."/>
        </authorList>
    </citation>
    <scope>NUCLEOTIDE SEQUENCE [LARGE SCALE GENOMIC DNA]</scope>
    <source>
        <strain evidence="6 7">DAOM196992</strain>
    </source>
</reference>
<dbReference type="FunFam" id="3.40.309.10:FF:000024">
    <property type="entry name" value="Betaine aldehyde dehydrogenase"/>
    <property type="match status" value="1"/>
</dbReference>
<dbReference type="PROSITE" id="PS00687">
    <property type="entry name" value="ALDEHYDE_DEHYDR_GLU"/>
    <property type="match status" value="1"/>
</dbReference>
<protein>
    <submittedName>
        <fullName evidence="6">Related to aldehyde dehydrogenase</fullName>
    </submittedName>
</protein>
<dbReference type="Gene3D" id="3.40.605.10">
    <property type="entry name" value="Aldehyde Dehydrogenase, Chain A, domain 1"/>
    <property type="match status" value="1"/>
</dbReference>
<keyword evidence="2 4" id="KW-0560">Oxidoreductase</keyword>
<proteinExistence type="inferred from homology"/>
<sequence length="654" mass="70309">MLQSEGLGAEPSILALAQIHVHAAMDRLDALLFRLLPLDNLEARVPTSPSLMLLISLTAVVAVQLAASLSRSYEERGVPISHPLPEQARPGWEGKVLSPPRIASTSQPNTITCYDPATGYHIADLPADTPETIRQKIQKAKAAQSGQGVRNSGASFSTRRRVLRTLQKWVVDQSETIVRVAARDTGKTAIDAAFGELLTTCSKIEWTLANGERVLAPETRPNNLLLAHKVCQVHHEPLGVVVACVSWNYSAHNVLGPIIAALFAGNAIIVKASELVAWSATFFIEGVRECLRAAGADPELVQLVVCFPDAAEALTTSADVSHITFIGSEDVGRKVAVAATRELTPVTLELGGKDPAILLKDADLKYFQSTFMRSCFQGAGQNCIGIERFIVDSSLVASLVALVQPRIEALRCGSWMDEVPFGSLSSASVTAAKGQVDCGAMITDARFDRLEWLLDDAVQRGAKVLVGGKRFRHPKWTEGHYFQPTLVVDVTPDMPIAQEELFAPIFLVLPFRSGDIDAAIKIANGTRYGLGSSVFGSTAGQCRYVAARLECGMVNINDFGVSYLNQHLPFGGVKKSGYGRFGGAEGLLSLTSPKAITSDRLFRYVRTGIPPPVDYPLANGARGWRFVNGLLRFAYGDGILERGRGLGGLIGAAL</sequence>
<dbReference type="EMBL" id="OOIP01000003">
    <property type="protein sequence ID" value="SPO35947.1"/>
    <property type="molecule type" value="Genomic_DNA"/>
</dbReference>
<dbReference type="InterPro" id="IPR016163">
    <property type="entry name" value="Ald_DH_C"/>
</dbReference>
<gene>
    <name evidence="6" type="ORF">PSFLO_01418</name>
</gene>
<name>A0A5C3EX26_9BASI</name>
<evidence type="ECO:0000256" key="4">
    <source>
        <dbReference type="RuleBase" id="RU003345"/>
    </source>
</evidence>
<dbReference type="Proteomes" id="UP000323386">
    <property type="component" value="Unassembled WGS sequence"/>
</dbReference>
<comment type="similarity">
    <text evidence="1 4">Belongs to the aldehyde dehydrogenase family.</text>
</comment>
<evidence type="ECO:0000259" key="5">
    <source>
        <dbReference type="Pfam" id="PF00171"/>
    </source>
</evidence>
<dbReference type="Gene3D" id="3.40.309.10">
    <property type="entry name" value="Aldehyde Dehydrogenase, Chain A, domain 2"/>
    <property type="match status" value="1"/>
</dbReference>
<dbReference type="Pfam" id="PF00171">
    <property type="entry name" value="Aldedh"/>
    <property type="match status" value="1"/>
</dbReference>
<dbReference type="InterPro" id="IPR016161">
    <property type="entry name" value="Ald_DH/histidinol_DH"/>
</dbReference>
<feature type="active site" evidence="3">
    <location>
        <position position="349"/>
    </location>
</feature>
<dbReference type="InterPro" id="IPR015590">
    <property type="entry name" value="Aldehyde_DH_dom"/>
</dbReference>
<dbReference type="SUPFAM" id="SSF53720">
    <property type="entry name" value="ALDH-like"/>
    <property type="match status" value="1"/>
</dbReference>
<evidence type="ECO:0000256" key="2">
    <source>
        <dbReference type="ARBA" id="ARBA00023002"/>
    </source>
</evidence>
<dbReference type="InterPro" id="IPR016162">
    <property type="entry name" value="Ald_DH_N"/>
</dbReference>
<dbReference type="GO" id="GO:0016620">
    <property type="term" value="F:oxidoreductase activity, acting on the aldehyde or oxo group of donors, NAD or NADP as acceptor"/>
    <property type="evidence" value="ECO:0007669"/>
    <property type="project" value="InterPro"/>
</dbReference>
<keyword evidence="7" id="KW-1185">Reference proteome</keyword>
<dbReference type="PANTHER" id="PTHR11699">
    <property type="entry name" value="ALDEHYDE DEHYDROGENASE-RELATED"/>
    <property type="match status" value="1"/>
</dbReference>
<dbReference type="OrthoDB" id="310895at2759"/>
<organism evidence="6 7">
    <name type="scientific">Pseudozyma flocculosa</name>
    <dbReference type="NCBI Taxonomy" id="84751"/>
    <lineage>
        <taxon>Eukaryota</taxon>
        <taxon>Fungi</taxon>
        <taxon>Dikarya</taxon>
        <taxon>Basidiomycota</taxon>
        <taxon>Ustilaginomycotina</taxon>
        <taxon>Ustilaginomycetes</taxon>
        <taxon>Ustilaginales</taxon>
        <taxon>Ustilaginaceae</taxon>
        <taxon>Pseudozyma</taxon>
    </lineage>
</organism>
<evidence type="ECO:0000256" key="3">
    <source>
        <dbReference type="PROSITE-ProRule" id="PRU10007"/>
    </source>
</evidence>
<feature type="domain" description="Aldehyde dehydrogenase" evidence="5">
    <location>
        <begin position="106"/>
        <end position="595"/>
    </location>
</feature>
<evidence type="ECO:0000313" key="7">
    <source>
        <dbReference type="Proteomes" id="UP000323386"/>
    </source>
</evidence>